<comment type="caution">
    <text evidence="2">The sequence shown here is derived from an EMBL/GenBank/DDBJ whole genome shotgun (WGS) entry which is preliminary data.</text>
</comment>
<proteinExistence type="predicted"/>
<feature type="region of interest" description="Disordered" evidence="1">
    <location>
        <begin position="1"/>
        <end position="32"/>
    </location>
</feature>
<name>A0A7X6LBR2_9NOCA</name>
<evidence type="ECO:0000256" key="1">
    <source>
        <dbReference type="SAM" id="MobiDB-lite"/>
    </source>
</evidence>
<keyword evidence="3" id="KW-1185">Reference proteome</keyword>
<sequence length="153" mass="17101">MSTIEHGENQQAGPIAAMSSLRPPRAPRTARPPEIVARLERSGVRSKQCRDLARQRERTIHEVVKRYLTDWEAITACETKRDQDIAALRQQISERVTRLQEIARDHADQADAAAVMHEHGASDDELAELLEISTKQARQLITAARSSRSATTA</sequence>
<reference evidence="2 3" key="1">
    <citation type="submission" date="2020-04" db="EMBL/GenBank/DDBJ databases">
        <title>MicrobeNet Type strains.</title>
        <authorList>
            <person name="Nicholson A.C."/>
        </authorList>
    </citation>
    <scope>NUCLEOTIDE SEQUENCE [LARGE SCALE GENOMIC DNA]</scope>
    <source>
        <strain evidence="2 3">DSM 44956</strain>
    </source>
</reference>
<evidence type="ECO:0000313" key="2">
    <source>
        <dbReference type="EMBL" id="NKY31309.1"/>
    </source>
</evidence>
<dbReference type="RefSeq" id="WP_157114404.1">
    <property type="nucleotide sequence ID" value="NZ_JAAXOS010000030.1"/>
</dbReference>
<accession>A0A7X6LBR2</accession>
<organism evidence="2 3">
    <name type="scientific">Nocardia gamkensis</name>
    <dbReference type="NCBI Taxonomy" id="352869"/>
    <lineage>
        <taxon>Bacteria</taxon>
        <taxon>Bacillati</taxon>
        <taxon>Actinomycetota</taxon>
        <taxon>Actinomycetes</taxon>
        <taxon>Mycobacteriales</taxon>
        <taxon>Nocardiaceae</taxon>
        <taxon>Nocardia</taxon>
    </lineage>
</organism>
<evidence type="ECO:0000313" key="3">
    <source>
        <dbReference type="Proteomes" id="UP000540698"/>
    </source>
</evidence>
<gene>
    <name evidence="2" type="ORF">HGB38_34695</name>
</gene>
<dbReference type="AlphaFoldDB" id="A0A7X6LBR2"/>
<protein>
    <submittedName>
        <fullName evidence="2">Uncharacterized protein</fullName>
    </submittedName>
</protein>
<dbReference type="Proteomes" id="UP000540698">
    <property type="component" value="Unassembled WGS sequence"/>
</dbReference>
<dbReference type="EMBL" id="JAAXOS010000030">
    <property type="protein sequence ID" value="NKY31309.1"/>
    <property type="molecule type" value="Genomic_DNA"/>
</dbReference>